<dbReference type="PROSITE" id="PS51257">
    <property type="entry name" value="PROKAR_LIPOPROTEIN"/>
    <property type="match status" value="1"/>
</dbReference>
<proteinExistence type="predicted"/>
<evidence type="ECO:0008006" key="4">
    <source>
        <dbReference type="Google" id="ProtNLM"/>
    </source>
</evidence>
<evidence type="ECO:0000256" key="1">
    <source>
        <dbReference type="SAM" id="MobiDB-lite"/>
    </source>
</evidence>
<name>A0A563E2S6_9MICO</name>
<dbReference type="Pfam" id="PF03640">
    <property type="entry name" value="Lipoprotein_15"/>
    <property type="match status" value="2"/>
</dbReference>
<organism evidence="2 3">
    <name type="scientific">Leekyejoonella antrihumi</name>
    <dbReference type="NCBI Taxonomy" id="1660198"/>
    <lineage>
        <taxon>Bacteria</taxon>
        <taxon>Bacillati</taxon>
        <taxon>Actinomycetota</taxon>
        <taxon>Actinomycetes</taxon>
        <taxon>Micrococcales</taxon>
        <taxon>Dermacoccaceae</taxon>
        <taxon>Leekyejoonella</taxon>
    </lineage>
</organism>
<keyword evidence="3" id="KW-1185">Reference proteome</keyword>
<dbReference type="Proteomes" id="UP000320244">
    <property type="component" value="Unassembled WGS sequence"/>
</dbReference>
<sequence>MRHDKIIRGLSGPLSVAVAGLAMAGLAACGSGGGGSGSTSARTAASGALLHTSTISVGTVLVDRSGRTIYDFAGDAGSTSKCTGACAANWPPVPAPSSIPSKVAGVSAKLGVTTRSGGTRQLTVGGHPVYTYVGDTKAGQANGQGKVLNGGLWTVVSPAGSPVRGSGSTPSSTGKGYGY</sequence>
<feature type="region of interest" description="Disordered" evidence="1">
    <location>
        <begin position="159"/>
        <end position="179"/>
    </location>
</feature>
<accession>A0A563E2S6</accession>
<dbReference type="AlphaFoldDB" id="A0A563E2S6"/>
<dbReference type="OrthoDB" id="597632at2"/>
<evidence type="ECO:0000313" key="3">
    <source>
        <dbReference type="Proteomes" id="UP000320244"/>
    </source>
</evidence>
<reference evidence="2 3" key="2">
    <citation type="submission" date="2019-08" db="EMBL/GenBank/DDBJ databases">
        <title>Jejuicoccus antrihumi gen. nov., sp. nov., a new member of the family Dermacoccaceae isolated from a cave.</title>
        <authorList>
            <person name="Schumann P."/>
            <person name="Kim I.S."/>
        </authorList>
    </citation>
    <scope>NUCLEOTIDE SEQUENCE [LARGE SCALE GENOMIC DNA]</scope>
    <source>
        <strain evidence="2 3">C5-26</strain>
    </source>
</reference>
<dbReference type="EMBL" id="VCQV01000013">
    <property type="protein sequence ID" value="TWP36194.1"/>
    <property type="molecule type" value="Genomic_DNA"/>
</dbReference>
<dbReference type="PANTHER" id="PTHR39335">
    <property type="entry name" value="BLL4220 PROTEIN"/>
    <property type="match status" value="1"/>
</dbReference>
<gene>
    <name evidence="2" type="ORF">FGL98_10870</name>
</gene>
<evidence type="ECO:0000313" key="2">
    <source>
        <dbReference type="EMBL" id="TWP36194.1"/>
    </source>
</evidence>
<dbReference type="InterPro" id="IPR005297">
    <property type="entry name" value="Lipoprotein_repeat"/>
</dbReference>
<feature type="compositionally biased region" description="Low complexity" evidence="1">
    <location>
        <begin position="160"/>
        <end position="179"/>
    </location>
</feature>
<reference evidence="2 3" key="1">
    <citation type="submission" date="2019-05" db="EMBL/GenBank/DDBJ databases">
        <authorList>
            <person name="Lee S.D."/>
        </authorList>
    </citation>
    <scope>NUCLEOTIDE SEQUENCE [LARGE SCALE GENOMIC DNA]</scope>
    <source>
        <strain evidence="2 3">C5-26</strain>
    </source>
</reference>
<protein>
    <recommendedName>
        <fullName evidence="4">Lipoprotein with Yx(FWY)xxD motif</fullName>
    </recommendedName>
</protein>
<dbReference type="GO" id="GO:0043448">
    <property type="term" value="P:alkane catabolic process"/>
    <property type="evidence" value="ECO:0007669"/>
    <property type="project" value="TreeGrafter"/>
</dbReference>
<comment type="caution">
    <text evidence="2">The sequence shown here is derived from an EMBL/GenBank/DDBJ whole genome shotgun (WGS) entry which is preliminary data.</text>
</comment>
<dbReference type="PANTHER" id="PTHR39335:SF1">
    <property type="entry name" value="BLL4220 PROTEIN"/>
    <property type="match status" value="1"/>
</dbReference>
<dbReference type="RefSeq" id="WP_146316789.1">
    <property type="nucleotide sequence ID" value="NZ_VCQV01000013.1"/>
</dbReference>